<evidence type="ECO:0000256" key="1">
    <source>
        <dbReference type="ARBA" id="ARBA00006139"/>
    </source>
</evidence>
<feature type="active site" evidence="9">
    <location>
        <position position="138"/>
    </location>
</feature>
<name>A0ABC7ZIU5_MYCGT</name>
<dbReference type="PANTHER" id="PTHR33695">
    <property type="entry name" value="LIPOPROTEIN SIGNAL PEPTIDASE"/>
    <property type="match status" value="1"/>
</dbReference>
<keyword evidence="2 9" id="KW-1003">Cell membrane</keyword>
<evidence type="ECO:0000256" key="4">
    <source>
        <dbReference type="ARBA" id="ARBA00022692"/>
    </source>
</evidence>
<keyword evidence="4 9" id="KW-0812">Transmembrane</keyword>
<comment type="function">
    <text evidence="9 10">This protein specifically catalyzes the removal of signal peptides from prolipoproteins.</text>
</comment>
<dbReference type="PRINTS" id="PR00781">
    <property type="entry name" value="LIPOSIGPTASE"/>
</dbReference>
<sequence length="181" mass="20841">MKLRKTKFFSQLKHQVLTANQKPFLFYKLTMIGFVGFIILLQVFILRNALNGEMDNTMVANSGFINIYVIRNKGVGFSLLQNQTGLVYFLQGLLSVIALVFLVFMVKYSYIFWITTLAFGSLGNFFDRLTSANDSVLDYFIFQNGSSVFNFADCCITFGFIGLFFCFLIQMFKEFKHSKNQ</sequence>
<evidence type="ECO:0000313" key="13">
    <source>
        <dbReference type="Proteomes" id="UP000005254"/>
    </source>
</evidence>
<keyword evidence="6 9" id="KW-0378">Hydrolase</keyword>
<dbReference type="KEGG" id="mgx:CM1_01240"/>
<feature type="transmembrane region" description="Helical" evidence="9">
    <location>
        <begin position="146"/>
        <end position="169"/>
    </location>
</feature>
<comment type="pathway">
    <text evidence="9">Protein modification; lipoprotein biosynthesis (signal peptide cleavage).</text>
</comment>
<comment type="catalytic activity">
    <reaction evidence="9 10">
        <text>Release of signal peptides from bacterial membrane prolipoproteins. Hydrolyzes -Xaa-Yaa-Zaa-|-(S,diacylglyceryl)Cys-, in which Xaa is hydrophobic (preferably Leu), and Yaa (Ala or Ser) and Zaa (Gly or Ala) have small, neutral side chains.</text>
        <dbReference type="EC" id="3.4.23.36"/>
    </reaction>
</comment>
<dbReference type="PROSITE" id="PS00855">
    <property type="entry name" value="SPASE_II"/>
    <property type="match status" value="1"/>
</dbReference>
<dbReference type="GO" id="GO:0005886">
    <property type="term" value="C:plasma membrane"/>
    <property type="evidence" value="ECO:0007669"/>
    <property type="project" value="UniProtKB-SubCell"/>
</dbReference>
<keyword evidence="5 9" id="KW-0064">Aspartyl protease</keyword>
<dbReference type="GO" id="GO:0004190">
    <property type="term" value="F:aspartic-type endopeptidase activity"/>
    <property type="evidence" value="ECO:0007669"/>
    <property type="project" value="UniProtKB-UniRule"/>
</dbReference>
<feature type="transmembrane region" description="Helical" evidence="9">
    <location>
        <begin position="85"/>
        <end position="103"/>
    </location>
</feature>
<dbReference type="GeneID" id="99647051"/>
<evidence type="ECO:0000256" key="3">
    <source>
        <dbReference type="ARBA" id="ARBA00022670"/>
    </source>
</evidence>
<keyword evidence="7 9" id="KW-1133">Transmembrane helix</keyword>
<dbReference type="GO" id="GO:0006508">
    <property type="term" value="P:proteolysis"/>
    <property type="evidence" value="ECO:0007669"/>
    <property type="project" value="UniProtKB-KW"/>
</dbReference>
<feature type="transmembrane region" description="Helical" evidence="9">
    <location>
        <begin position="110"/>
        <end position="126"/>
    </location>
</feature>
<evidence type="ECO:0000256" key="11">
    <source>
        <dbReference type="RuleBase" id="RU004181"/>
    </source>
</evidence>
<dbReference type="PANTHER" id="PTHR33695:SF1">
    <property type="entry name" value="LIPOPROTEIN SIGNAL PEPTIDASE"/>
    <property type="match status" value="1"/>
</dbReference>
<dbReference type="AlphaFoldDB" id="A0ABC7ZIU5"/>
<evidence type="ECO:0000256" key="9">
    <source>
        <dbReference type="HAMAP-Rule" id="MF_00161"/>
    </source>
</evidence>
<keyword evidence="3 9" id="KW-0645">Protease</keyword>
<dbReference type="Pfam" id="PF01252">
    <property type="entry name" value="Peptidase_A8"/>
    <property type="match status" value="1"/>
</dbReference>
<evidence type="ECO:0000313" key="12">
    <source>
        <dbReference type="EMBL" id="AFQ04028.1"/>
    </source>
</evidence>
<dbReference type="Proteomes" id="UP000005254">
    <property type="component" value="Chromosome"/>
</dbReference>
<dbReference type="EC" id="3.4.23.36" evidence="9"/>
<dbReference type="EMBL" id="CP003772">
    <property type="protein sequence ID" value="AFQ04028.1"/>
    <property type="molecule type" value="Genomic_DNA"/>
</dbReference>
<accession>A0ABC7ZIU5</accession>
<comment type="similarity">
    <text evidence="1 9 11">Belongs to the peptidase A8 family.</text>
</comment>
<dbReference type="HAMAP" id="MF_00161">
    <property type="entry name" value="LspA"/>
    <property type="match status" value="1"/>
</dbReference>
<evidence type="ECO:0000256" key="5">
    <source>
        <dbReference type="ARBA" id="ARBA00022750"/>
    </source>
</evidence>
<evidence type="ECO:0000256" key="6">
    <source>
        <dbReference type="ARBA" id="ARBA00022801"/>
    </source>
</evidence>
<keyword evidence="8 9" id="KW-0472">Membrane</keyword>
<protein>
    <recommendedName>
        <fullName evidence="9">Lipoprotein signal peptidase</fullName>
        <ecNumber evidence="9">3.4.23.36</ecNumber>
    </recommendedName>
    <alternativeName>
        <fullName evidence="9">Prolipoprotein signal peptidase</fullName>
    </alternativeName>
    <alternativeName>
        <fullName evidence="9">Signal peptidase II</fullName>
        <shortName evidence="9">SPase II</shortName>
    </alternativeName>
</protein>
<dbReference type="RefSeq" id="WP_009885747.1">
    <property type="nucleotide sequence ID" value="NC_018497.1"/>
</dbReference>
<proteinExistence type="inferred from homology"/>
<comment type="subcellular location">
    <subcellularLocation>
        <location evidence="9">Cell membrane</location>
        <topology evidence="9">Multi-pass membrane protein</topology>
    </subcellularLocation>
</comment>
<feature type="active site" evidence="9">
    <location>
        <position position="153"/>
    </location>
</feature>
<organism evidence="12 13">
    <name type="scientific">Mycoplasmoides genitalium M6320</name>
    <dbReference type="NCBI Taxonomy" id="662945"/>
    <lineage>
        <taxon>Bacteria</taxon>
        <taxon>Bacillati</taxon>
        <taxon>Mycoplasmatota</taxon>
        <taxon>Mycoplasmoidales</taxon>
        <taxon>Mycoplasmoidaceae</taxon>
        <taxon>Mycoplasmoides</taxon>
    </lineage>
</organism>
<gene>
    <name evidence="9" type="primary">lspA</name>
    <name evidence="12" type="ORF">CM1_01240</name>
</gene>
<feature type="transmembrane region" description="Helical" evidence="9">
    <location>
        <begin position="25"/>
        <end position="45"/>
    </location>
</feature>
<evidence type="ECO:0000256" key="7">
    <source>
        <dbReference type="ARBA" id="ARBA00022989"/>
    </source>
</evidence>
<reference evidence="12 13" key="1">
    <citation type="journal article" date="2012" name="J. Bacteriol.">
        <title>Draft Genome Sequences of Four Axenic Mycoplasma genitalium Strains Isolated from Denmark, Japan, and Australia.</title>
        <authorList>
            <person name="McGowin C.L."/>
            <person name="Ma L."/>
            <person name="Jensen J.S."/>
            <person name="Mancuso M.M."/>
            <person name="Hamasuna R."/>
            <person name="Adegboye D."/>
            <person name="Martin D.H."/>
        </authorList>
    </citation>
    <scope>NUCLEOTIDE SEQUENCE [LARGE SCALE GENOMIC DNA]</scope>
    <source>
        <strain evidence="12 13">M6320</strain>
    </source>
</reference>
<dbReference type="InterPro" id="IPR001872">
    <property type="entry name" value="Peptidase_A8"/>
</dbReference>
<evidence type="ECO:0000256" key="8">
    <source>
        <dbReference type="ARBA" id="ARBA00023136"/>
    </source>
</evidence>
<evidence type="ECO:0000256" key="2">
    <source>
        <dbReference type="ARBA" id="ARBA00022475"/>
    </source>
</evidence>
<dbReference type="NCBIfam" id="TIGR00077">
    <property type="entry name" value="lspA"/>
    <property type="match status" value="1"/>
</dbReference>
<evidence type="ECO:0000256" key="10">
    <source>
        <dbReference type="RuleBase" id="RU000594"/>
    </source>
</evidence>